<dbReference type="SMART" id="SM00054">
    <property type="entry name" value="EFh"/>
    <property type="match status" value="8"/>
</dbReference>
<comment type="caution">
    <text evidence="4">The sequence shown here is derived from an EMBL/GenBank/DDBJ whole genome shotgun (WGS) entry which is preliminary data.</text>
</comment>
<dbReference type="PANTHER" id="PTHR23050">
    <property type="entry name" value="CALCIUM BINDING PROTEIN"/>
    <property type="match status" value="1"/>
</dbReference>
<reference evidence="4 5" key="1">
    <citation type="journal article" date="2019" name="Genome Biol. Evol.">
        <title>The Rhododendron genome and chromosomal organization provide insight into shared whole-genome duplications across the heath family (Ericaceae).</title>
        <authorList>
            <person name="Soza V.L."/>
            <person name="Lindsley D."/>
            <person name="Waalkes A."/>
            <person name="Ramage E."/>
            <person name="Patwardhan R.P."/>
            <person name="Burton J.N."/>
            <person name="Adey A."/>
            <person name="Kumar A."/>
            <person name="Qiu R."/>
            <person name="Shendure J."/>
            <person name="Hall B."/>
        </authorList>
    </citation>
    <scope>NUCLEOTIDE SEQUENCE [LARGE SCALE GENOMIC DNA]</scope>
    <source>
        <strain evidence="4">RSF 1966-606</strain>
    </source>
</reference>
<proteinExistence type="predicted"/>
<dbReference type="Pfam" id="PF13499">
    <property type="entry name" value="EF-hand_7"/>
    <property type="match status" value="2"/>
</dbReference>
<dbReference type="InterPro" id="IPR011992">
    <property type="entry name" value="EF-hand-dom_pair"/>
</dbReference>
<organism evidence="4 5">
    <name type="scientific">Rhododendron williamsianum</name>
    <dbReference type="NCBI Taxonomy" id="262921"/>
    <lineage>
        <taxon>Eukaryota</taxon>
        <taxon>Viridiplantae</taxon>
        <taxon>Streptophyta</taxon>
        <taxon>Embryophyta</taxon>
        <taxon>Tracheophyta</taxon>
        <taxon>Spermatophyta</taxon>
        <taxon>Magnoliopsida</taxon>
        <taxon>eudicotyledons</taxon>
        <taxon>Gunneridae</taxon>
        <taxon>Pentapetalae</taxon>
        <taxon>asterids</taxon>
        <taxon>Ericales</taxon>
        <taxon>Ericaceae</taxon>
        <taxon>Ericoideae</taxon>
        <taxon>Rhodoreae</taxon>
        <taxon>Rhododendron</taxon>
    </lineage>
</organism>
<dbReference type="CDD" id="cd00051">
    <property type="entry name" value="EFh"/>
    <property type="match status" value="3"/>
</dbReference>
<feature type="non-terminal residue" evidence="4">
    <location>
        <position position="1"/>
    </location>
</feature>
<dbReference type="PROSITE" id="PS00018">
    <property type="entry name" value="EF_HAND_1"/>
    <property type="match status" value="8"/>
</dbReference>
<evidence type="ECO:0000259" key="3">
    <source>
        <dbReference type="PROSITE" id="PS50222"/>
    </source>
</evidence>
<evidence type="ECO:0000256" key="2">
    <source>
        <dbReference type="ARBA" id="ARBA00022837"/>
    </source>
</evidence>
<feature type="domain" description="EF-hand" evidence="3">
    <location>
        <begin position="29"/>
        <end position="64"/>
    </location>
</feature>
<feature type="domain" description="EF-hand" evidence="3">
    <location>
        <begin position="188"/>
        <end position="223"/>
    </location>
</feature>
<dbReference type="SUPFAM" id="SSF47473">
    <property type="entry name" value="EF-hand"/>
    <property type="match status" value="3"/>
</dbReference>
<feature type="domain" description="EF-hand" evidence="3">
    <location>
        <begin position="257"/>
        <end position="292"/>
    </location>
</feature>
<name>A0A6A4LK70_9ERIC</name>
<keyword evidence="2" id="KW-0106">Calcium</keyword>
<keyword evidence="5" id="KW-1185">Reference proteome</keyword>
<dbReference type="AlphaFoldDB" id="A0A6A4LK70"/>
<dbReference type="Gene3D" id="1.10.238.10">
    <property type="entry name" value="EF-hand"/>
    <property type="match status" value="5"/>
</dbReference>
<dbReference type="InterPro" id="IPR018247">
    <property type="entry name" value="EF_Hand_1_Ca_BS"/>
</dbReference>
<protein>
    <recommendedName>
        <fullName evidence="3">EF-hand domain-containing protein</fullName>
    </recommendedName>
</protein>
<dbReference type="InterPro" id="IPR050145">
    <property type="entry name" value="Centrin_CML-like"/>
</dbReference>
<dbReference type="Proteomes" id="UP000428333">
    <property type="component" value="Linkage Group LG05"/>
</dbReference>
<accession>A0A6A4LK70</accession>
<evidence type="ECO:0000313" key="5">
    <source>
        <dbReference type="Proteomes" id="UP000428333"/>
    </source>
</evidence>
<gene>
    <name evidence="4" type="ORF">C3L33_09373</name>
</gene>
<feature type="domain" description="EF-hand" evidence="3">
    <location>
        <begin position="372"/>
        <end position="407"/>
    </location>
</feature>
<feature type="domain" description="EF-hand" evidence="3">
    <location>
        <begin position="412"/>
        <end position="443"/>
    </location>
</feature>
<keyword evidence="1" id="KW-0677">Repeat</keyword>
<dbReference type="PROSITE" id="PS50222">
    <property type="entry name" value="EF_HAND_2"/>
    <property type="match status" value="6"/>
</dbReference>
<dbReference type="InterPro" id="IPR002048">
    <property type="entry name" value="EF_hand_dom"/>
</dbReference>
<dbReference type="GO" id="GO:0005509">
    <property type="term" value="F:calcium ion binding"/>
    <property type="evidence" value="ECO:0007669"/>
    <property type="project" value="InterPro"/>
</dbReference>
<sequence length="450" mass="51419">MVLVSPHRMTITNYKAVPRVDHFDGKREMTTGQFKEWVKQFDRDADGRISRDELQEAIRSTRSWFSGWKAGRGIKAADGNGDGFIDDSEMTALMEMPIPNYQNPKAIVTKYKPGPYDGKREMTMDQFKEWLKQFDGDADGRISRDELKEAIRSTRAWFPGWKANRGVKAADANRDGFIDDNVDRKRAMTMDEFKEWIRGFDKDKGGQITGDELREAIRATRAWFSNWKAERGVKAADVNGDGSIDVDSEITTVKMVPLMLTFKEWIKQFDVDKDGRISRDELKEAIRSTRAWFPGWKANRGVKAADANGDGFIDDSEITTLMDSNSRRVIKRAFKGIRAHLLNAVERGAIDVLERVNFRTGEGGPDVGKREMTMDEFKVWIMRFDKDKDGRISRYELQQAIHTTGAWFPGWKAKHGIKAADVNGDGFIDDSEIKALMEFAENNLRIRTMP</sequence>
<evidence type="ECO:0000313" key="4">
    <source>
        <dbReference type="EMBL" id="KAE9458720.1"/>
    </source>
</evidence>
<evidence type="ECO:0000256" key="1">
    <source>
        <dbReference type="ARBA" id="ARBA00022737"/>
    </source>
</evidence>
<dbReference type="OrthoDB" id="26525at2759"/>
<dbReference type="Pfam" id="PF13202">
    <property type="entry name" value="EF-hand_5"/>
    <property type="match status" value="4"/>
</dbReference>
<feature type="domain" description="EF-hand" evidence="3">
    <location>
        <begin position="122"/>
        <end position="157"/>
    </location>
</feature>
<dbReference type="EMBL" id="QEFC01001238">
    <property type="protein sequence ID" value="KAE9458720.1"/>
    <property type="molecule type" value="Genomic_DNA"/>
</dbReference>